<name>A0ABQ7ZQS6_BRANA</name>
<dbReference type="PRINTS" id="PR01225">
    <property type="entry name" value="EXPANSNFAMLY"/>
</dbReference>
<proteinExistence type="inferred from homology"/>
<accession>A0ABQ7ZQS6</accession>
<dbReference type="EMBL" id="JAGKQM010000014">
    <property type="protein sequence ID" value="KAH0882340.1"/>
    <property type="molecule type" value="Genomic_DNA"/>
</dbReference>
<dbReference type="InterPro" id="IPR036908">
    <property type="entry name" value="RlpA-like_sf"/>
</dbReference>
<keyword evidence="5" id="KW-1185">Reference proteome</keyword>
<dbReference type="CDD" id="cd22275">
    <property type="entry name" value="DPBB_EXPB_N"/>
    <property type="match status" value="1"/>
</dbReference>
<dbReference type="InterPro" id="IPR007117">
    <property type="entry name" value="Expansin_CBD"/>
</dbReference>
<dbReference type="SUPFAM" id="SSF49590">
    <property type="entry name" value="PHL pollen allergen"/>
    <property type="match status" value="1"/>
</dbReference>
<feature type="domain" description="Expansin-like CBD" evidence="3">
    <location>
        <begin position="193"/>
        <end position="274"/>
    </location>
</feature>
<dbReference type="PROSITE" id="PS50843">
    <property type="entry name" value="EXPANSIN_CBD"/>
    <property type="match status" value="1"/>
</dbReference>
<dbReference type="Pfam" id="PF03330">
    <property type="entry name" value="DPBB_1"/>
    <property type="match status" value="1"/>
</dbReference>
<gene>
    <name evidence="4" type="ORF">HID58_058436</name>
</gene>
<evidence type="ECO:0000313" key="5">
    <source>
        <dbReference type="Proteomes" id="UP000824890"/>
    </source>
</evidence>
<comment type="similarity">
    <text evidence="1">Belongs to the expansin family.</text>
</comment>
<dbReference type="PANTHER" id="PTHR31692">
    <property type="entry name" value="EXPANSIN-B3"/>
    <property type="match status" value="1"/>
</dbReference>
<comment type="caution">
    <text evidence="4">The sequence shown here is derived from an EMBL/GenBank/DDBJ whole genome shotgun (WGS) entry which is preliminary data.</text>
</comment>
<dbReference type="PANTHER" id="PTHR31692:SF106">
    <property type="entry name" value="EXPANSIN-B4-RELATED"/>
    <property type="match status" value="1"/>
</dbReference>
<evidence type="ECO:0000256" key="1">
    <source>
        <dbReference type="RuleBase" id="RU003460"/>
    </source>
</evidence>
<dbReference type="Pfam" id="PF01357">
    <property type="entry name" value="Expansin_C"/>
    <property type="match status" value="1"/>
</dbReference>
<dbReference type="InterPro" id="IPR009009">
    <property type="entry name" value="RlpA-like_DPBB"/>
</dbReference>
<evidence type="ECO:0000259" key="2">
    <source>
        <dbReference type="PROSITE" id="PS50842"/>
    </source>
</evidence>
<dbReference type="PROSITE" id="PS50842">
    <property type="entry name" value="EXPANSIN_EG45"/>
    <property type="match status" value="1"/>
</dbReference>
<evidence type="ECO:0000313" key="4">
    <source>
        <dbReference type="EMBL" id="KAH0882340.1"/>
    </source>
</evidence>
<reference evidence="4 5" key="1">
    <citation type="submission" date="2021-05" db="EMBL/GenBank/DDBJ databases">
        <title>Genome Assembly of Synthetic Allotetraploid Brassica napus Reveals Homoeologous Exchanges between Subgenomes.</title>
        <authorList>
            <person name="Davis J.T."/>
        </authorList>
    </citation>
    <scope>NUCLEOTIDE SEQUENCE [LARGE SCALE GENOMIC DNA]</scope>
    <source>
        <strain evidence="5">cv. Da-Ae</strain>
        <tissue evidence="4">Seedling</tissue>
    </source>
</reference>
<dbReference type="InterPro" id="IPR036749">
    <property type="entry name" value="Expansin_CBD_sf"/>
</dbReference>
<dbReference type="Gene3D" id="2.40.40.10">
    <property type="entry name" value="RlpA-like domain"/>
    <property type="match status" value="1"/>
</dbReference>
<dbReference type="SUPFAM" id="SSF50685">
    <property type="entry name" value="Barwin-like endoglucanases"/>
    <property type="match status" value="1"/>
</dbReference>
<organism evidence="4 5">
    <name type="scientific">Brassica napus</name>
    <name type="common">Rape</name>
    <dbReference type="NCBI Taxonomy" id="3708"/>
    <lineage>
        <taxon>Eukaryota</taxon>
        <taxon>Viridiplantae</taxon>
        <taxon>Streptophyta</taxon>
        <taxon>Embryophyta</taxon>
        <taxon>Tracheophyta</taxon>
        <taxon>Spermatophyta</taxon>
        <taxon>Magnoliopsida</taxon>
        <taxon>eudicotyledons</taxon>
        <taxon>Gunneridae</taxon>
        <taxon>Pentapetalae</taxon>
        <taxon>rosids</taxon>
        <taxon>malvids</taxon>
        <taxon>Brassicales</taxon>
        <taxon>Brassicaceae</taxon>
        <taxon>Brassiceae</taxon>
        <taxon>Brassica</taxon>
    </lineage>
</organism>
<dbReference type="InterPro" id="IPR007112">
    <property type="entry name" value="Expansin/allergen_DPBB_dom"/>
</dbReference>
<dbReference type="Proteomes" id="UP000824890">
    <property type="component" value="Unassembled WGS sequence"/>
</dbReference>
<evidence type="ECO:0000259" key="3">
    <source>
        <dbReference type="PROSITE" id="PS50843"/>
    </source>
</evidence>
<dbReference type="Gene3D" id="2.60.40.760">
    <property type="entry name" value="Expansin, cellulose-binding-like domain"/>
    <property type="match status" value="1"/>
</dbReference>
<sequence>MLYRLVGSPVQSINRTMKKINAAGWADADAGATWYGEPEGAGSTGGACEYGVAVANPPLYAMVSAGGPSLFNNGKGCGTCYEVHINNILKQFSRASKKRPILFIQKVIMCTGNPACSGSPITVTITDECPGGPCVSEPVHFDLSGKAMGALAKPGQAAQLRSAGPLSVSYRRAACLYQGTKIAFHVDAGSTPFYVAFVVEYENGEGDLASVEIQPASGGFMPMQEMRSAEWKLNSGSPLSGPFNVRLTSGESRKVVVAQAVIPADWKPDQIYRSIVNF</sequence>
<dbReference type="InterPro" id="IPR007118">
    <property type="entry name" value="Expan_Lol_pI"/>
</dbReference>
<protein>
    <submittedName>
        <fullName evidence="4">Uncharacterized protein</fullName>
    </submittedName>
</protein>
<feature type="domain" description="Expansin-like EG45" evidence="2">
    <location>
        <begin position="45"/>
        <end position="180"/>
    </location>
</feature>